<dbReference type="EMBL" id="BAAACX010000007">
    <property type="protein sequence ID" value="GAA0383417.1"/>
    <property type="molecule type" value="Genomic_DNA"/>
</dbReference>
<evidence type="ECO:0000313" key="2">
    <source>
        <dbReference type="Proteomes" id="UP001500340"/>
    </source>
</evidence>
<name>A0ABN0Y4V4_9BACL</name>
<comment type="caution">
    <text evidence="1">The sequence shown here is derived from an EMBL/GenBank/DDBJ whole genome shotgun (WGS) entry which is preliminary data.</text>
</comment>
<sequence>MVWEYISPYKNTRNANMVYRAYRVPYEWVPQLPRPEEKAIAPLDIADFRVPGAAPRGAHSIVEVTGTISYGDGAACVARTDEKPNIE</sequence>
<keyword evidence="2" id="KW-1185">Reference proteome</keyword>
<protein>
    <submittedName>
        <fullName evidence="1">Uncharacterized protein</fullName>
    </submittedName>
</protein>
<dbReference type="Proteomes" id="UP001500340">
    <property type="component" value="Unassembled WGS sequence"/>
</dbReference>
<accession>A0ABN0Y4V4</accession>
<reference evidence="1 2" key="1">
    <citation type="journal article" date="2019" name="Int. J. Syst. Evol. Microbiol.">
        <title>The Global Catalogue of Microorganisms (GCM) 10K type strain sequencing project: providing services to taxonomists for standard genome sequencing and annotation.</title>
        <authorList>
            <consortium name="The Broad Institute Genomics Platform"/>
            <consortium name="The Broad Institute Genome Sequencing Center for Infectious Disease"/>
            <person name="Wu L."/>
            <person name="Ma J."/>
        </authorList>
    </citation>
    <scope>NUCLEOTIDE SEQUENCE [LARGE SCALE GENOMIC DNA]</scope>
    <source>
        <strain evidence="1 2">JCM 12774</strain>
    </source>
</reference>
<proteinExistence type="predicted"/>
<organism evidence="1 2">
    <name type="scientific">Paenibacillus motobuensis</name>
    <dbReference type="NCBI Taxonomy" id="295324"/>
    <lineage>
        <taxon>Bacteria</taxon>
        <taxon>Bacillati</taxon>
        <taxon>Bacillota</taxon>
        <taxon>Bacilli</taxon>
        <taxon>Bacillales</taxon>
        <taxon>Paenibacillaceae</taxon>
        <taxon>Paenibacillus</taxon>
    </lineage>
</organism>
<evidence type="ECO:0000313" key="1">
    <source>
        <dbReference type="EMBL" id="GAA0383417.1"/>
    </source>
</evidence>
<gene>
    <name evidence="1" type="ORF">GCM10008933_13220</name>
</gene>